<dbReference type="Proteomes" id="UP000825388">
    <property type="component" value="Unassembled WGS sequence"/>
</dbReference>
<protein>
    <submittedName>
        <fullName evidence="1">Uncharacterized protein</fullName>
    </submittedName>
</protein>
<comment type="caution">
    <text evidence="1">The sequence shown here is derived from an EMBL/GenBank/DDBJ whole genome shotgun (WGS) entry which is preliminary data.</text>
</comment>
<reference evidence="1" key="1">
    <citation type="submission" date="2015-12" db="EMBL/GenBank/DDBJ databases">
        <authorList>
            <person name="Bansal K."/>
            <person name="Midha S."/>
            <person name="Patil P.B."/>
        </authorList>
    </citation>
    <scope>NUCLEOTIDE SEQUENCE</scope>
    <source>
        <strain evidence="1">LMG867</strain>
    </source>
</reference>
<dbReference type="EMBL" id="LOKL01000002">
    <property type="protein sequence ID" value="MBZ3922883.1"/>
    <property type="molecule type" value="Genomic_DNA"/>
</dbReference>
<dbReference type="RefSeq" id="WP_089112172.1">
    <property type="nucleotide sequence ID" value="NZ_LOKL01000002.1"/>
</dbReference>
<sequence>MSTLRLEVPCYGGTTAVLSARRNPATGARYWMAEIYCQPPRSTAIQLLVICGSDDAAPRFEVTSSSDGVRHCLWLMHSCIELPLASWKRLKALAADLIEEHPSHGGAMERCA</sequence>
<organism evidence="1 2">
    <name type="scientific">Xanthomonas citri pv. sesbaniae</name>
    <dbReference type="NCBI Taxonomy" id="473425"/>
    <lineage>
        <taxon>Bacteria</taxon>
        <taxon>Pseudomonadati</taxon>
        <taxon>Pseudomonadota</taxon>
        <taxon>Gammaproteobacteria</taxon>
        <taxon>Lysobacterales</taxon>
        <taxon>Lysobacteraceae</taxon>
        <taxon>Xanthomonas</taxon>
    </lineage>
</organism>
<proteinExistence type="predicted"/>
<dbReference type="AlphaFoldDB" id="A0AAW4RLK4"/>
<accession>A0AAW4RLK4</accession>
<gene>
    <name evidence="1" type="ORF">Xseb_04160</name>
</gene>
<evidence type="ECO:0000313" key="2">
    <source>
        <dbReference type="Proteomes" id="UP000825388"/>
    </source>
</evidence>
<evidence type="ECO:0000313" key="1">
    <source>
        <dbReference type="EMBL" id="MBZ3922883.1"/>
    </source>
</evidence>
<name>A0AAW4RLK4_XANCI</name>